<accession>A0A8X8WPZ1</accession>
<keyword evidence="4 7" id="KW-0694">RNA-binding</keyword>
<feature type="domain" description="RRM" evidence="9">
    <location>
        <begin position="138"/>
        <end position="247"/>
    </location>
</feature>
<dbReference type="Pfam" id="PF12220">
    <property type="entry name" value="U1snRNP70_N"/>
    <property type="match status" value="1"/>
</dbReference>
<evidence type="ECO:0000256" key="8">
    <source>
        <dbReference type="SAM" id="MobiDB-lite"/>
    </source>
</evidence>
<evidence type="ECO:0000256" key="3">
    <source>
        <dbReference type="ARBA" id="ARBA00016996"/>
    </source>
</evidence>
<dbReference type="PANTHER" id="PTHR13952">
    <property type="entry name" value="U1 SMALL NUCLEAR RIBONUCLEOPROTEIN 70 KD"/>
    <property type="match status" value="1"/>
</dbReference>
<feature type="compositionally biased region" description="Basic and acidic residues" evidence="8">
    <location>
        <begin position="521"/>
        <end position="533"/>
    </location>
</feature>
<feature type="compositionally biased region" description="Basic and acidic residues" evidence="8">
    <location>
        <begin position="289"/>
        <end position="331"/>
    </location>
</feature>
<organism evidence="10">
    <name type="scientific">Salvia splendens</name>
    <name type="common">Scarlet sage</name>
    <dbReference type="NCBI Taxonomy" id="180675"/>
    <lineage>
        <taxon>Eukaryota</taxon>
        <taxon>Viridiplantae</taxon>
        <taxon>Streptophyta</taxon>
        <taxon>Embryophyta</taxon>
        <taxon>Tracheophyta</taxon>
        <taxon>Spermatophyta</taxon>
        <taxon>Magnoliopsida</taxon>
        <taxon>eudicotyledons</taxon>
        <taxon>Gunneridae</taxon>
        <taxon>Pentapetalae</taxon>
        <taxon>asterids</taxon>
        <taxon>lamiids</taxon>
        <taxon>Lamiales</taxon>
        <taxon>Lamiaceae</taxon>
        <taxon>Nepetoideae</taxon>
        <taxon>Mentheae</taxon>
        <taxon>Salviinae</taxon>
        <taxon>Salvia</taxon>
        <taxon>Salvia subgen. Calosphace</taxon>
        <taxon>core Calosphace</taxon>
    </lineage>
</organism>
<dbReference type="InterPro" id="IPR051183">
    <property type="entry name" value="U1_U11-U12_snRNP_70-35kDa"/>
</dbReference>
<evidence type="ECO:0000256" key="1">
    <source>
        <dbReference type="ARBA" id="ARBA00004324"/>
    </source>
</evidence>
<dbReference type="GO" id="GO:0030619">
    <property type="term" value="F:U1 snRNA binding"/>
    <property type="evidence" value="ECO:0007669"/>
    <property type="project" value="InterPro"/>
</dbReference>
<dbReference type="GO" id="GO:0016607">
    <property type="term" value="C:nuclear speck"/>
    <property type="evidence" value="ECO:0007669"/>
    <property type="project" value="UniProtKB-SubCell"/>
</dbReference>
<reference evidence="10" key="2">
    <citation type="submission" date="2020-08" db="EMBL/GenBank/DDBJ databases">
        <title>Plant Genome Project.</title>
        <authorList>
            <person name="Zhang R.-G."/>
        </authorList>
    </citation>
    <scope>NUCLEOTIDE SEQUENCE</scope>
    <source>
        <strain evidence="10">Huo1</strain>
        <tissue evidence="10">Leaf</tissue>
    </source>
</reference>
<dbReference type="PROSITE" id="PS50102">
    <property type="entry name" value="RRM"/>
    <property type="match status" value="1"/>
</dbReference>
<dbReference type="FunFam" id="3.30.70.330:FF:001585">
    <property type="entry name" value="U1 small nuclear ribonucleoprotein 70 kDa"/>
    <property type="match status" value="1"/>
</dbReference>
<feature type="compositionally biased region" description="Basic and acidic residues" evidence="8">
    <location>
        <begin position="481"/>
        <end position="503"/>
    </location>
</feature>
<dbReference type="GO" id="GO:0071011">
    <property type="term" value="C:precatalytic spliceosome"/>
    <property type="evidence" value="ECO:0007669"/>
    <property type="project" value="TreeGrafter"/>
</dbReference>
<dbReference type="InterPro" id="IPR034143">
    <property type="entry name" value="snRNP70_RRM"/>
</dbReference>
<evidence type="ECO:0000256" key="5">
    <source>
        <dbReference type="ARBA" id="ARBA00023242"/>
    </source>
</evidence>
<dbReference type="SMART" id="SM00360">
    <property type="entry name" value="RRM"/>
    <property type="match status" value="1"/>
</dbReference>
<proteinExistence type="predicted"/>
<dbReference type="GO" id="GO:0003729">
    <property type="term" value="F:mRNA binding"/>
    <property type="evidence" value="ECO:0007669"/>
    <property type="project" value="TreeGrafter"/>
</dbReference>
<dbReference type="CDD" id="cd12236">
    <property type="entry name" value="RRM_snRNP70"/>
    <property type="match status" value="1"/>
</dbReference>
<evidence type="ECO:0000313" key="11">
    <source>
        <dbReference type="Proteomes" id="UP000298416"/>
    </source>
</evidence>
<evidence type="ECO:0000313" key="10">
    <source>
        <dbReference type="EMBL" id="KAG6399630.1"/>
    </source>
</evidence>
<dbReference type="GO" id="GO:0000398">
    <property type="term" value="P:mRNA splicing, via spliceosome"/>
    <property type="evidence" value="ECO:0007669"/>
    <property type="project" value="TreeGrafter"/>
</dbReference>
<comment type="caution">
    <text evidence="10">The sequence shown here is derived from an EMBL/GenBank/DDBJ whole genome shotgun (WGS) entry which is preliminary data.</text>
</comment>
<evidence type="ECO:0000256" key="6">
    <source>
        <dbReference type="ARBA" id="ARBA00023274"/>
    </source>
</evidence>
<evidence type="ECO:0000256" key="4">
    <source>
        <dbReference type="ARBA" id="ARBA00022884"/>
    </source>
</evidence>
<feature type="region of interest" description="Disordered" evidence="8">
    <location>
        <begin position="253"/>
        <end position="533"/>
    </location>
</feature>
<reference evidence="10" key="1">
    <citation type="submission" date="2018-01" db="EMBL/GenBank/DDBJ databases">
        <authorList>
            <person name="Mao J.F."/>
        </authorList>
    </citation>
    <scope>NUCLEOTIDE SEQUENCE</scope>
    <source>
        <strain evidence="10">Huo1</strain>
        <tissue evidence="10">Leaf</tissue>
    </source>
</reference>
<dbReference type="InterPro" id="IPR035979">
    <property type="entry name" value="RBD_domain_sf"/>
</dbReference>
<feature type="compositionally biased region" description="Basic and acidic residues" evidence="8">
    <location>
        <begin position="443"/>
        <end position="468"/>
    </location>
</feature>
<evidence type="ECO:0000259" key="9">
    <source>
        <dbReference type="PROSITE" id="PS50102"/>
    </source>
</evidence>
<gene>
    <name evidence="10" type="ORF">SASPL_141111</name>
</gene>
<keyword evidence="11" id="KW-1185">Reference proteome</keyword>
<dbReference type="Gene3D" id="3.30.70.330">
    <property type="match status" value="1"/>
</dbReference>
<keyword evidence="6" id="KW-0687">Ribonucleoprotein</keyword>
<dbReference type="GO" id="GO:0071004">
    <property type="term" value="C:U2-type prespliceosome"/>
    <property type="evidence" value="ECO:0007669"/>
    <property type="project" value="TreeGrafter"/>
</dbReference>
<dbReference type="InterPro" id="IPR022023">
    <property type="entry name" value="U1snRNP70_N"/>
</dbReference>
<evidence type="ECO:0000256" key="2">
    <source>
        <dbReference type="ARBA" id="ARBA00004642"/>
    </source>
</evidence>
<dbReference type="InterPro" id="IPR000504">
    <property type="entry name" value="RRM_dom"/>
</dbReference>
<keyword evidence="5" id="KW-0539">Nucleus</keyword>
<feature type="compositionally biased region" description="Basic and acidic residues" evidence="8">
    <location>
        <begin position="338"/>
        <end position="436"/>
    </location>
</feature>
<dbReference type="EMBL" id="PNBA02000015">
    <property type="protein sequence ID" value="KAG6399630.1"/>
    <property type="molecule type" value="Genomic_DNA"/>
</dbReference>
<dbReference type="Proteomes" id="UP000298416">
    <property type="component" value="Unassembled WGS sequence"/>
</dbReference>
<dbReference type="PANTHER" id="PTHR13952:SF5">
    <property type="entry name" value="U1 SMALL NUCLEAR RIBONUCLEOPROTEIN 70 KDA"/>
    <property type="match status" value="1"/>
</dbReference>
<dbReference type="InterPro" id="IPR012677">
    <property type="entry name" value="Nucleotide-bd_a/b_plait_sf"/>
</dbReference>
<sequence>MGDYGDAMMRNQNAAVQARTKAQNRANVMQLKLIGQSHPTGLTANLLKLFEPRPPLEYKPPPEKRKCPPYSGIAQFVNNFAEPGDPQYAPPVQKGETPTERRARIHQLRLEEGAKKAAEELEKYDPSNDPNISGDPYKTLFVARLNYETTESRVKREFEAYGPIKRVGLEVPQSSPSSLHSIEFNTLSKKFASEVLKVRLVTDKESNKPRGYAFIEYVHTRDMKAAYKQADGKKIDNRRVLVDVERGRTVPYWRPRRLGGGLGSTRTGAEDANQRPPGREQVQSGGISRSEEPRGERDRNREKSRERPRERDREKSRELSREISKERDHREDRHHRDRDKTKERVRERDRGSGRDRERDRTRDRDRGDRGRDRDRGHDRDRDRDRERGHDRHRERDREKSKDYEIGEDQDRGRSRDREYEYEHSDSKHERGDRERNYGVVDAEDSRGWPDQPEHGHGRPETDHDRGHYDYYGNQGRGPYDNPEKPGDYDRYREYDRDKDRYDQMDDDGYAYDRAASEPQDTEYRRSDRSLSRG</sequence>
<dbReference type="AlphaFoldDB" id="A0A8X8WPZ1"/>
<dbReference type="GO" id="GO:0005685">
    <property type="term" value="C:U1 snRNP"/>
    <property type="evidence" value="ECO:0007669"/>
    <property type="project" value="TreeGrafter"/>
</dbReference>
<comment type="subcellular location">
    <subcellularLocation>
        <location evidence="1">Nucleus speckle</location>
    </subcellularLocation>
    <subcellularLocation>
        <location evidence="2">Nucleus</location>
        <location evidence="2">Nucleoplasm</location>
    </subcellularLocation>
</comment>
<dbReference type="Pfam" id="PF00076">
    <property type="entry name" value="RRM_1"/>
    <property type="match status" value="1"/>
</dbReference>
<name>A0A8X8WPZ1_SALSN</name>
<evidence type="ECO:0000256" key="7">
    <source>
        <dbReference type="PROSITE-ProRule" id="PRU00176"/>
    </source>
</evidence>
<dbReference type="SUPFAM" id="SSF54928">
    <property type="entry name" value="RNA-binding domain, RBD"/>
    <property type="match status" value="1"/>
</dbReference>
<protein>
    <recommendedName>
        <fullName evidence="3">U1 small nuclear ribonucleoprotein 70 kDa</fullName>
    </recommendedName>
</protein>